<feature type="region of interest" description="Disordered" evidence="1">
    <location>
        <begin position="70"/>
        <end position="112"/>
    </location>
</feature>
<gene>
    <name evidence="2" type="ORF">CFAM422_005636</name>
</gene>
<sequence>MHGIHGAGTPPPSNASEGPPKALRDRPAPLWPLFLCGRWQPISRSQGPGIAPRGRNQAIFIIDAALVMSGSQTPSPNASIPALADRSLVRDGETQQVEDEDETQTHLEQSKA</sequence>
<name>A0A9P4XDZ8_9HYPO</name>
<dbReference type="AlphaFoldDB" id="A0A9P4XDZ8"/>
<accession>A0A9P4XDZ8</accession>
<comment type="caution">
    <text evidence="2">The sequence shown here is derived from an EMBL/GenBank/DDBJ whole genome shotgun (WGS) entry which is preliminary data.</text>
</comment>
<protein>
    <submittedName>
        <fullName evidence="2">Uncharacterized protein</fullName>
    </submittedName>
</protein>
<evidence type="ECO:0000313" key="3">
    <source>
        <dbReference type="Proteomes" id="UP000801864"/>
    </source>
</evidence>
<feature type="region of interest" description="Disordered" evidence="1">
    <location>
        <begin position="1"/>
        <end position="27"/>
    </location>
</feature>
<evidence type="ECO:0000256" key="1">
    <source>
        <dbReference type="SAM" id="MobiDB-lite"/>
    </source>
</evidence>
<dbReference type="Proteomes" id="UP000801864">
    <property type="component" value="Unassembled WGS sequence"/>
</dbReference>
<keyword evidence="3" id="KW-1185">Reference proteome</keyword>
<evidence type="ECO:0000313" key="2">
    <source>
        <dbReference type="EMBL" id="KAF3072066.1"/>
    </source>
</evidence>
<feature type="compositionally biased region" description="Basic and acidic residues" evidence="1">
    <location>
        <begin position="103"/>
        <end position="112"/>
    </location>
</feature>
<dbReference type="EMBL" id="QLNT01000009">
    <property type="protein sequence ID" value="KAF3072066.1"/>
    <property type="molecule type" value="Genomic_DNA"/>
</dbReference>
<organism evidence="2 3">
    <name type="scientific">Trichoderma lentiforme</name>
    <dbReference type="NCBI Taxonomy" id="1567552"/>
    <lineage>
        <taxon>Eukaryota</taxon>
        <taxon>Fungi</taxon>
        <taxon>Dikarya</taxon>
        <taxon>Ascomycota</taxon>
        <taxon>Pezizomycotina</taxon>
        <taxon>Sordariomycetes</taxon>
        <taxon>Hypocreomycetidae</taxon>
        <taxon>Hypocreales</taxon>
        <taxon>Hypocreaceae</taxon>
        <taxon>Trichoderma</taxon>
    </lineage>
</organism>
<proteinExistence type="predicted"/>
<reference evidence="2 3" key="1">
    <citation type="submission" date="2018-06" db="EMBL/GenBank/DDBJ databases">
        <title>Genome analysis of cellulolytic fungus Trichoderma lentiforme CFAM-422.</title>
        <authorList>
            <person name="Steindorff A.S."/>
            <person name="Formighieri E.F."/>
            <person name="Midorikawa G.E.O."/>
            <person name="Tamietti M.S."/>
            <person name="Ramos E.Z."/>
            <person name="Silva A.S."/>
            <person name="Bon E.P.S."/>
            <person name="Mendes T.D."/>
            <person name="Damaso M.C.T."/>
            <person name="Favaro L.C.L."/>
        </authorList>
    </citation>
    <scope>NUCLEOTIDE SEQUENCE [LARGE SCALE GENOMIC DNA]</scope>
    <source>
        <strain evidence="2 3">CFAM-422</strain>
    </source>
</reference>